<accession>A0AAV2QF02</accession>
<reference evidence="6 7" key="1">
    <citation type="submission" date="2024-05" db="EMBL/GenBank/DDBJ databases">
        <authorList>
            <person name="Wallberg A."/>
        </authorList>
    </citation>
    <scope>NUCLEOTIDE SEQUENCE [LARGE SCALE GENOMIC DNA]</scope>
</reference>
<dbReference type="PANTHER" id="PTHR33236">
    <property type="entry name" value="INTRAFLAGELLAR TRANSPORT PROTEIN 122 FAMILY PROTEIN-RELATED"/>
    <property type="match status" value="1"/>
</dbReference>
<feature type="chain" id="PRO_5043472323" description="CUB domain-containing protein" evidence="4">
    <location>
        <begin position="16"/>
        <end position="538"/>
    </location>
</feature>
<feature type="disulfide bond" evidence="2">
    <location>
        <begin position="195"/>
        <end position="222"/>
    </location>
</feature>
<feature type="domain" description="CUB" evidence="5">
    <location>
        <begin position="73"/>
        <end position="189"/>
    </location>
</feature>
<proteinExistence type="predicted"/>
<dbReference type="EMBL" id="CAXKWB010006587">
    <property type="protein sequence ID" value="CAL4083475.1"/>
    <property type="molecule type" value="Genomic_DNA"/>
</dbReference>
<feature type="region of interest" description="Disordered" evidence="3">
    <location>
        <begin position="40"/>
        <end position="69"/>
    </location>
</feature>
<evidence type="ECO:0000256" key="4">
    <source>
        <dbReference type="SAM" id="SignalP"/>
    </source>
</evidence>
<evidence type="ECO:0000313" key="7">
    <source>
        <dbReference type="Proteomes" id="UP001497623"/>
    </source>
</evidence>
<dbReference type="AlphaFoldDB" id="A0AAV2QF02"/>
<dbReference type="PANTHER" id="PTHR33236:SF5">
    <property type="entry name" value="CUB DOMAIN-CONTAINING PROTEIN"/>
    <property type="match status" value="1"/>
</dbReference>
<dbReference type="SUPFAM" id="SSF49854">
    <property type="entry name" value="Spermadhesin, CUB domain"/>
    <property type="match status" value="1"/>
</dbReference>
<dbReference type="InterPro" id="IPR000859">
    <property type="entry name" value="CUB_dom"/>
</dbReference>
<feature type="disulfide bond" evidence="2">
    <location>
        <begin position="254"/>
        <end position="271"/>
    </location>
</feature>
<dbReference type="Pfam" id="PF00431">
    <property type="entry name" value="CUB"/>
    <property type="match status" value="1"/>
</dbReference>
<dbReference type="Pfam" id="PF26080">
    <property type="entry name" value="CUB_animal"/>
    <property type="match status" value="1"/>
</dbReference>
<feature type="compositionally biased region" description="Polar residues" evidence="3">
    <location>
        <begin position="46"/>
        <end position="60"/>
    </location>
</feature>
<dbReference type="InterPro" id="IPR035914">
    <property type="entry name" value="Sperma_CUB_dom_sf"/>
</dbReference>
<keyword evidence="7" id="KW-1185">Reference proteome</keyword>
<feature type="domain" description="CUB" evidence="5">
    <location>
        <begin position="195"/>
        <end position="272"/>
    </location>
</feature>
<evidence type="ECO:0000256" key="3">
    <source>
        <dbReference type="SAM" id="MobiDB-lite"/>
    </source>
</evidence>
<dbReference type="CDD" id="cd00041">
    <property type="entry name" value="CUB"/>
    <property type="match status" value="1"/>
</dbReference>
<evidence type="ECO:0000256" key="1">
    <source>
        <dbReference type="ARBA" id="ARBA00023157"/>
    </source>
</evidence>
<comment type="caution">
    <text evidence="6">The sequence shown here is derived from an EMBL/GenBank/DDBJ whole genome shotgun (WGS) entry which is preliminary data.</text>
</comment>
<dbReference type="InterPro" id="IPR058698">
    <property type="entry name" value="CUB_metazoa"/>
</dbReference>
<evidence type="ECO:0000259" key="5">
    <source>
        <dbReference type="PROSITE" id="PS01180"/>
    </source>
</evidence>
<dbReference type="SMART" id="SM00042">
    <property type="entry name" value="CUB"/>
    <property type="match status" value="1"/>
</dbReference>
<dbReference type="Proteomes" id="UP001497623">
    <property type="component" value="Unassembled WGS sequence"/>
</dbReference>
<organism evidence="6 7">
    <name type="scientific">Meganyctiphanes norvegica</name>
    <name type="common">Northern krill</name>
    <name type="synonym">Thysanopoda norvegica</name>
    <dbReference type="NCBI Taxonomy" id="48144"/>
    <lineage>
        <taxon>Eukaryota</taxon>
        <taxon>Metazoa</taxon>
        <taxon>Ecdysozoa</taxon>
        <taxon>Arthropoda</taxon>
        <taxon>Crustacea</taxon>
        <taxon>Multicrustacea</taxon>
        <taxon>Malacostraca</taxon>
        <taxon>Eumalacostraca</taxon>
        <taxon>Eucarida</taxon>
        <taxon>Euphausiacea</taxon>
        <taxon>Euphausiidae</taxon>
        <taxon>Meganyctiphanes</taxon>
    </lineage>
</organism>
<evidence type="ECO:0000313" key="6">
    <source>
        <dbReference type="EMBL" id="CAL4083475.1"/>
    </source>
</evidence>
<sequence length="538" mass="60371">MRWFGFFVLLAFTKAVPQFGSQVHELDLFSQRKKEVETYAPVASGTEAQDTTEAPTQTETPVVVTSPPEIPNCGATIDGSVSESGIITTPNYPNQYSHGLYCIWKIKGGKGKRVRLSFEDFEVTGTPGCEDDHLIVSTSGDKNDEKAARLCGSDNPDEYLTGSDTMYIEFRSAPSGDTCRGFSAKYILEEVTVTCGEDVSFLEFDFLNPEYPKTAANETSHCELPISHACEVPICQLRLEFIELELQPPELGNCDNDQFMVQANEPTPTLCGINNGHHMYIDVAGRASTSLHVLTTPIIPKPWGHYTDVSTGYVRPIAYKYEIENNRRWRIRVNQIPCDPCEDPTALKHRAPTGCLQYFEEITDVIKTFNFDGSKLDYNPCWNGTEKHCGRRQWTGHLNNLDYHVCVRVADGYCGIMYDPLDTESFFMTGEAKYNETAKYKNLYGSGDCQADYIVVPKSRTPGDNDPWSHDRFCGTATGNYVRGPLVSYSTPFYMQVKTDEDEFSHSLDTENRGFGLRYTQLPCSGPYLFNSDQKFVG</sequence>
<dbReference type="PROSITE" id="PS01180">
    <property type="entry name" value="CUB"/>
    <property type="match status" value="2"/>
</dbReference>
<feature type="signal peptide" evidence="4">
    <location>
        <begin position="1"/>
        <end position="15"/>
    </location>
</feature>
<keyword evidence="1 2" id="KW-1015">Disulfide bond</keyword>
<dbReference type="FunFam" id="2.60.120.290:FF:000005">
    <property type="entry name" value="Procollagen C-endopeptidase enhancer 1"/>
    <property type="match status" value="1"/>
</dbReference>
<name>A0AAV2QF02_MEGNR</name>
<dbReference type="Gene3D" id="2.60.120.290">
    <property type="entry name" value="Spermadhesin, CUB domain"/>
    <property type="match status" value="1"/>
</dbReference>
<gene>
    <name evidence="6" type="ORF">MNOR_LOCUS12159</name>
</gene>
<comment type="caution">
    <text evidence="2">Lacks conserved residue(s) required for the propagation of feature annotation.</text>
</comment>
<keyword evidence="4" id="KW-0732">Signal</keyword>
<evidence type="ECO:0000256" key="2">
    <source>
        <dbReference type="PROSITE-ProRule" id="PRU00059"/>
    </source>
</evidence>
<protein>
    <recommendedName>
        <fullName evidence="5">CUB domain-containing protein</fullName>
    </recommendedName>
</protein>